<name>A0A0L0NKH5_TOLOC</name>
<dbReference type="STRING" id="1163406.A0A0L0NKH5"/>
<evidence type="ECO:0000256" key="3">
    <source>
        <dbReference type="ARBA" id="ARBA00022989"/>
    </source>
</evidence>
<dbReference type="AlphaFoldDB" id="A0A0L0NKH5"/>
<evidence type="ECO:0000313" key="7">
    <source>
        <dbReference type="Proteomes" id="UP000036947"/>
    </source>
</evidence>
<dbReference type="PANTHER" id="PTHR17920:SF22">
    <property type="entry name" value="DUF726 DOMAIN PROTEIN (AFU_ORTHOLOGUE AFUA_2G12860)"/>
    <property type="match status" value="1"/>
</dbReference>
<comment type="caution">
    <text evidence="6">The sequence shown here is derived from an EMBL/GenBank/DDBJ whole genome shotgun (WGS) entry which is preliminary data.</text>
</comment>
<dbReference type="InterPro" id="IPR007941">
    <property type="entry name" value="DUF726"/>
</dbReference>
<sequence length="671" mass="73277">MGRGGRGGNHQSFRRPADLTGIMSVAERNDLTTLVTAITEKMHNDISSIFDSPAVTPILGEQEHHHWLSLALFHRHEDSKESKSPAPPPSQPMAAAAVGDGSKMYKKAHQIVEKEESEAMTPQLRELKKEALLFFRKWQNGIIQRIREININDTTPPQSNPRGRGGRGSRGGSRGRGARGGGSNARGGLTLAIGPPRIPANQMDRELAQKFPPIPNTLWALHMDKRKLLLHVAILLVLSLQDYNGNARVFLLNLTSSLNLSLDIYQSDELRVSQGLAKVALQLTPVEEAGQKPEENKGPRRWKVGPGGGSGSNTSLAAPLKAAGIGAIHAGLSLSTPAVAGLLGAMADHGHLLGNLFGMNAVRPTSKMLETCCREVPDFAFRRLYDEASSEYRDARESPAEDRRLRVVIALSGCLSEKDDVVKPWRGLGHQAETYAVQWEVTALINLGSALETVIKSTAWDSDKKEIMSRSIFSSLIESSWPVPLLKVSKIIDNPWGLGMVRAEKAGAILADTIVRHKFQGERSVSLIGCSLAARAIYTCLMVLAERRQFGLIDSVVMIGTPAPSESRVWLTLKSVVSGRLVNVYSEQDFILGFLYRTANIHFGVAGLQEIQGAHGVENHCVKELPRGHLDYQNLTGHILKDIGWEGFEINAVKTDQAEQKPAAKRGKSDK</sequence>
<evidence type="ECO:0000256" key="4">
    <source>
        <dbReference type="ARBA" id="ARBA00023136"/>
    </source>
</evidence>
<dbReference type="EMBL" id="LFRF01000002">
    <property type="protein sequence ID" value="KND94534.1"/>
    <property type="molecule type" value="Genomic_DNA"/>
</dbReference>
<gene>
    <name evidence="6" type="ORF">TOPH_01061</name>
</gene>
<keyword evidence="4" id="KW-0472">Membrane</keyword>
<feature type="region of interest" description="Disordered" evidence="5">
    <location>
        <begin position="149"/>
        <end position="190"/>
    </location>
</feature>
<keyword evidence="2" id="KW-0812">Transmembrane</keyword>
<feature type="compositionally biased region" description="Gly residues" evidence="5">
    <location>
        <begin position="166"/>
        <end position="185"/>
    </location>
</feature>
<feature type="compositionally biased region" description="Polar residues" evidence="5">
    <location>
        <begin position="151"/>
        <end position="161"/>
    </location>
</feature>
<evidence type="ECO:0000313" key="6">
    <source>
        <dbReference type="EMBL" id="KND94534.1"/>
    </source>
</evidence>
<comment type="subcellular location">
    <subcellularLocation>
        <location evidence="1">Membrane</location>
        <topology evidence="1">Multi-pass membrane protein</topology>
    </subcellularLocation>
</comment>
<keyword evidence="7" id="KW-1185">Reference proteome</keyword>
<dbReference type="Pfam" id="PF05277">
    <property type="entry name" value="DUF726"/>
    <property type="match status" value="1"/>
</dbReference>
<dbReference type="GO" id="GO:0016020">
    <property type="term" value="C:membrane"/>
    <property type="evidence" value="ECO:0007669"/>
    <property type="project" value="UniProtKB-SubCell"/>
</dbReference>
<dbReference type="PANTHER" id="PTHR17920">
    <property type="entry name" value="TRANSMEMBRANE AND COILED-COIL DOMAIN-CONTAINING PROTEIN 4 TMCO4"/>
    <property type="match status" value="1"/>
</dbReference>
<reference evidence="6 7" key="1">
    <citation type="journal article" date="2015" name="BMC Genomics">
        <title>The genome of the truffle-parasite Tolypocladium ophioglossoides and the evolution of antifungal peptaibiotics.</title>
        <authorList>
            <person name="Quandt C.A."/>
            <person name="Bushley K.E."/>
            <person name="Spatafora J.W."/>
        </authorList>
    </citation>
    <scope>NUCLEOTIDE SEQUENCE [LARGE SCALE GENOMIC DNA]</scope>
    <source>
        <strain evidence="6 7">CBS 100239</strain>
    </source>
</reference>
<accession>A0A0L0NKH5</accession>
<proteinExistence type="predicted"/>
<dbReference type="Proteomes" id="UP000036947">
    <property type="component" value="Unassembled WGS sequence"/>
</dbReference>
<protein>
    <submittedName>
        <fullName evidence="6">Putative membrane protein C6F6.13c</fullName>
    </submittedName>
</protein>
<evidence type="ECO:0000256" key="2">
    <source>
        <dbReference type="ARBA" id="ARBA00022692"/>
    </source>
</evidence>
<evidence type="ECO:0000256" key="1">
    <source>
        <dbReference type="ARBA" id="ARBA00004141"/>
    </source>
</evidence>
<feature type="compositionally biased region" description="Basic and acidic residues" evidence="5">
    <location>
        <begin position="289"/>
        <end position="298"/>
    </location>
</feature>
<evidence type="ECO:0000256" key="5">
    <source>
        <dbReference type="SAM" id="MobiDB-lite"/>
    </source>
</evidence>
<organism evidence="6 7">
    <name type="scientific">Tolypocladium ophioglossoides (strain CBS 100239)</name>
    <name type="common">Snaketongue truffleclub</name>
    <name type="synonym">Elaphocordyceps ophioglossoides</name>
    <dbReference type="NCBI Taxonomy" id="1163406"/>
    <lineage>
        <taxon>Eukaryota</taxon>
        <taxon>Fungi</taxon>
        <taxon>Dikarya</taxon>
        <taxon>Ascomycota</taxon>
        <taxon>Pezizomycotina</taxon>
        <taxon>Sordariomycetes</taxon>
        <taxon>Hypocreomycetidae</taxon>
        <taxon>Hypocreales</taxon>
        <taxon>Ophiocordycipitaceae</taxon>
        <taxon>Tolypocladium</taxon>
    </lineage>
</organism>
<dbReference type="OrthoDB" id="277931at2759"/>
<keyword evidence="3" id="KW-1133">Transmembrane helix</keyword>
<feature type="region of interest" description="Disordered" evidence="5">
    <location>
        <begin position="287"/>
        <end position="309"/>
    </location>
</feature>